<comment type="caution">
    <text evidence="3">The sequence shown here is derived from an EMBL/GenBank/DDBJ whole genome shotgun (WGS) entry which is preliminary data.</text>
</comment>
<keyword evidence="1" id="KW-0653">Protein transport</keyword>
<comment type="subcellular location">
    <subcellularLocation>
        <location evidence="1">Mitochondrion inner membrane</location>
        <topology evidence="1">Peripheral membrane protein</topology>
        <orientation evidence="1">Intermembrane side</orientation>
    </subcellularLocation>
</comment>
<organism evidence="3 4">
    <name type="scientific">Homarus americanus</name>
    <name type="common">American lobster</name>
    <dbReference type="NCBI Taxonomy" id="6706"/>
    <lineage>
        <taxon>Eukaryota</taxon>
        <taxon>Metazoa</taxon>
        <taxon>Ecdysozoa</taxon>
        <taxon>Arthropoda</taxon>
        <taxon>Crustacea</taxon>
        <taxon>Multicrustacea</taxon>
        <taxon>Malacostraca</taxon>
        <taxon>Eumalacostraca</taxon>
        <taxon>Eucarida</taxon>
        <taxon>Decapoda</taxon>
        <taxon>Pleocyemata</taxon>
        <taxon>Astacidea</taxon>
        <taxon>Nephropoidea</taxon>
        <taxon>Nephropidae</taxon>
        <taxon>Homarus</taxon>
    </lineage>
</organism>
<gene>
    <name evidence="3" type="primary">Tim13-L</name>
    <name evidence="3" type="ORF">Hamer_G020412</name>
</gene>
<dbReference type="Gene3D" id="1.10.287.810">
    <property type="entry name" value="Mitochondrial import inner membrane translocase subunit tim13 like domains"/>
    <property type="match status" value="1"/>
</dbReference>
<sequence>MDSLNTERMSSSQREVLMDQVKQQIVIANTQELLTKMGEKCFSKCISKPGSSLDKMFGNVYGQIHGLLEPCFANIYESSPTREELPIVT</sequence>
<keyword evidence="1" id="KW-0811">Translocation</keyword>
<keyword evidence="4" id="KW-1185">Reference proteome</keyword>
<dbReference type="InterPro" id="IPR004217">
    <property type="entry name" value="Tim10-like"/>
</dbReference>
<keyword evidence="1" id="KW-0472">Membrane</keyword>
<comment type="function">
    <text evidence="1">Mitochondrial intermembrane chaperone that participates in the import and insertion of some multi-pass transmembrane proteins into the mitochondrial inner membrane. Also required for the transfer of beta-barrel precursors from the TOM complex to the sorting and assembly machinery (SAM complex) of the outer membrane. Acts as a chaperone-like protein that protects the hydrophobic precursors from aggregation and guide them through the mitochondrial intermembrane space.</text>
</comment>
<comment type="subunit">
    <text evidence="1">Heterohexamer.</text>
</comment>
<protein>
    <recommendedName>
        <fullName evidence="1">Mitochondrial import inner membrane translocase subunit</fullName>
    </recommendedName>
</protein>
<comment type="domain">
    <text evidence="1">The twin CX3C motif contains 4 conserved Cys residues that form 2 disulfide bonds in the mitochondrial intermembrane space.</text>
</comment>
<dbReference type="InterPro" id="IPR035427">
    <property type="entry name" value="Tim10-like_dom_sf"/>
</dbReference>
<evidence type="ECO:0000259" key="2">
    <source>
        <dbReference type="Pfam" id="PF02953"/>
    </source>
</evidence>
<dbReference type="EMBL" id="JAHLQT010023767">
    <property type="protein sequence ID" value="KAG7165730.1"/>
    <property type="molecule type" value="Genomic_DNA"/>
</dbReference>
<feature type="domain" description="Tim10-like" evidence="2">
    <location>
        <begin position="20"/>
        <end position="55"/>
    </location>
</feature>
<keyword evidence="1" id="KW-0496">Mitochondrion</keyword>
<name>A0A8J5K2M0_HOMAM</name>
<proteinExistence type="inferred from homology"/>
<dbReference type="GO" id="GO:0005743">
    <property type="term" value="C:mitochondrial inner membrane"/>
    <property type="evidence" value="ECO:0007669"/>
    <property type="project" value="UniProtKB-SubCell"/>
</dbReference>
<keyword evidence="1" id="KW-0143">Chaperone</keyword>
<dbReference type="AlphaFoldDB" id="A0A8J5K2M0"/>
<evidence type="ECO:0000313" key="4">
    <source>
        <dbReference type="Proteomes" id="UP000747542"/>
    </source>
</evidence>
<comment type="similarity">
    <text evidence="1">Belongs to the small Tim family.</text>
</comment>
<reference evidence="3" key="1">
    <citation type="journal article" date="2021" name="Sci. Adv.">
        <title>The American lobster genome reveals insights on longevity, neural, and immune adaptations.</title>
        <authorList>
            <person name="Polinski J.M."/>
            <person name="Zimin A.V."/>
            <person name="Clark K.F."/>
            <person name="Kohn A.B."/>
            <person name="Sadowski N."/>
            <person name="Timp W."/>
            <person name="Ptitsyn A."/>
            <person name="Khanna P."/>
            <person name="Romanova D.Y."/>
            <person name="Williams P."/>
            <person name="Greenwood S.J."/>
            <person name="Moroz L.L."/>
            <person name="Walt D.R."/>
            <person name="Bodnar A.G."/>
        </authorList>
    </citation>
    <scope>NUCLEOTIDE SEQUENCE</scope>
    <source>
        <strain evidence="3">GMGI-L3</strain>
    </source>
</reference>
<evidence type="ECO:0000256" key="1">
    <source>
        <dbReference type="RuleBase" id="RU367043"/>
    </source>
</evidence>
<keyword evidence="1" id="KW-0813">Transport</keyword>
<keyword evidence="1" id="KW-0999">Mitochondrion inner membrane</keyword>
<dbReference type="Pfam" id="PF02953">
    <property type="entry name" value="zf-Tim10_DDP"/>
    <property type="match status" value="1"/>
</dbReference>
<accession>A0A8J5K2M0</accession>
<keyword evidence="1" id="KW-1015">Disulfide bond</keyword>
<dbReference type="SUPFAM" id="SSF144122">
    <property type="entry name" value="Tim10-like"/>
    <property type="match status" value="1"/>
</dbReference>
<dbReference type="GO" id="GO:0015031">
    <property type="term" value="P:protein transport"/>
    <property type="evidence" value="ECO:0007669"/>
    <property type="project" value="UniProtKB-KW"/>
</dbReference>
<dbReference type="Proteomes" id="UP000747542">
    <property type="component" value="Unassembled WGS sequence"/>
</dbReference>
<evidence type="ECO:0000313" key="3">
    <source>
        <dbReference type="EMBL" id="KAG7165730.1"/>
    </source>
</evidence>